<dbReference type="GO" id="GO:0043235">
    <property type="term" value="C:receptor complex"/>
    <property type="evidence" value="ECO:0007669"/>
    <property type="project" value="TreeGrafter"/>
</dbReference>
<name>A0A8D0FBR1_STROC</name>
<evidence type="ECO:0000256" key="12">
    <source>
        <dbReference type="ARBA" id="ARBA00022989"/>
    </source>
</evidence>
<sequence>MHVPGGCPHLLLLGFQKNPIWSHLPPLPGMLEVTSGGSGLHIEPGDTELVLDLHSTFSLLCYGDGMLVWEREGQPLTASLEHRDGVFVSNLTLRNVTGRHTGEYACTYSPDQAPETAERKALYIYVPDPSLVFLPTITSEELFIFITGYTEAVIPCRVTNPQMQVTLYEKKVENPIPAAYDPQQGFKGFFEDKTYFCRTFVDDQEVDSDTFYVYRIQVSSVNVSISAVQTIVRQGENVTLMCTVSGNELVNFNWDYPRKQAGKVVEPVTDFLPGSTHEIRSILIIQNAELEDSGTYICNVSEGYHEKTDRKDITVHVIGVLLTVYAEVHKSRTIQVEVEAYPQPNIVWLKNNKTLTMESSSEFTITSRNLSETRYQTALVLVRVKQEEGGFYTIRASNEDDEQELSFHLQINVPAKVVDLKENSSASSGEQTVTCSAEGMPQPEISCPWECTKGQPTRLLGNESAEIGLQTNATYHTELQVYRVNSTLHLHRVDEPLLLRCTVQNFLGTNSQDITLVPHALPFKVVIISVILALLVLTVISLIILIVLWQKKPRYEIRWKVIESVSSDGHEYIYVDPMQLPYDSSWEVPRDKLVLGRTLGSGAFGRVVEATAHGLSHSQSTMKVAVKMLKSTARSSEKQALMSELKIMSHLGPHLNIVNLLGACTKGGPIYIITEYCRYGDLVDYLHRNKHTFLQSYGEKARREAEVLFVSPHSHLSLSVESDGGYMDMSKDDSLDYVPMSDMKSEVKYADIESSNYGTPYELDSYSPSAPERTDRVTLINESPLLSYMDLVGFSFQVANGMEFLASKNCVHRDLAARNVLICEGKLVKICDFGLARDIMRDSNYISKGSTFLPLKWMAPESIFNNLYTTLSDVWSFGILLWEIFTLGGTPYPELPMNEQFYNAIKRGYRMSKPTHASDEIYDIMQKCWEEKFEIRPSFSQLVVLMGNLLVDCYRKRYQQVDEEFMKSDHPAVVRTRPTIPGMNNARLTASSPTGSILYTAVHQNGGENDYIIPLPDPKPETICDLPQEASISRASSMLNEANTSSTISCDSPLGLRQDEEQESDPQPGCQEPTTGHQEVEESFL</sequence>
<keyword evidence="6" id="KW-0808">Transferase</keyword>
<dbReference type="GO" id="GO:0005019">
    <property type="term" value="F:platelet-derived growth factor beta-receptor activity"/>
    <property type="evidence" value="ECO:0007669"/>
    <property type="project" value="TreeGrafter"/>
</dbReference>
<protein>
    <recommendedName>
        <fullName evidence="2">receptor protein-tyrosine kinase</fullName>
        <ecNumber evidence="2">2.7.10.1</ecNumber>
    </recommendedName>
</protein>
<dbReference type="EC" id="2.7.10.1" evidence="2"/>
<feature type="compositionally biased region" description="Polar residues" evidence="26">
    <location>
        <begin position="1039"/>
        <end position="1050"/>
    </location>
</feature>
<evidence type="ECO:0000256" key="1">
    <source>
        <dbReference type="ARBA" id="ARBA00004251"/>
    </source>
</evidence>
<dbReference type="PROSITE" id="PS50011">
    <property type="entry name" value="PROTEIN_KINASE_DOM"/>
    <property type="match status" value="1"/>
</dbReference>
<feature type="domain" description="Ig-like" evidence="29">
    <location>
        <begin position="219"/>
        <end position="314"/>
    </location>
</feature>
<evidence type="ECO:0000256" key="19">
    <source>
        <dbReference type="ARBA" id="ARBA00051243"/>
    </source>
</evidence>
<dbReference type="SUPFAM" id="SSF56112">
    <property type="entry name" value="Protein kinase-like (PK-like)"/>
    <property type="match status" value="1"/>
</dbReference>
<dbReference type="SMART" id="SM00409">
    <property type="entry name" value="IG"/>
    <property type="match status" value="3"/>
</dbReference>
<feature type="active site" description="Proton acceptor" evidence="20">
    <location>
        <position position="814"/>
    </location>
</feature>
<dbReference type="InterPro" id="IPR050122">
    <property type="entry name" value="RTK"/>
</dbReference>
<evidence type="ECO:0000256" key="5">
    <source>
        <dbReference type="ARBA" id="ARBA00022553"/>
    </source>
</evidence>
<feature type="binding site" evidence="22">
    <location>
        <position position="819"/>
    </location>
    <ligand>
        <name>Mg(2+)</name>
        <dbReference type="ChEBI" id="CHEBI:18420"/>
    </ligand>
</feature>
<dbReference type="GO" id="GO:0008284">
    <property type="term" value="P:positive regulation of cell population proliferation"/>
    <property type="evidence" value="ECO:0007669"/>
    <property type="project" value="UniProtKB-ARBA"/>
</dbReference>
<evidence type="ECO:0000256" key="10">
    <source>
        <dbReference type="ARBA" id="ARBA00022777"/>
    </source>
</evidence>
<keyword evidence="8" id="KW-0677">Repeat</keyword>
<dbReference type="SUPFAM" id="SSF48726">
    <property type="entry name" value="Immunoglobulin"/>
    <property type="match status" value="3"/>
</dbReference>
<dbReference type="Pfam" id="PF00047">
    <property type="entry name" value="ig"/>
    <property type="match status" value="1"/>
</dbReference>
<dbReference type="GO" id="GO:0005524">
    <property type="term" value="F:ATP binding"/>
    <property type="evidence" value="ECO:0007669"/>
    <property type="project" value="UniProtKB-UniRule"/>
</dbReference>
<dbReference type="InterPro" id="IPR013098">
    <property type="entry name" value="Ig_I-set"/>
</dbReference>
<dbReference type="InterPro" id="IPR008266">
    <property type="entry name" value="Tyr_kinase_AS"/>
</dbReference>
<comment type="similarity">
    <text evidence="25">Belongs to the protein kinase superfamily. Tyr protein kinase family. CSF-1/PDGF receptor subfamily.</text>
</comment>
<feature type="binding site" evidence="22">
    <location>
        <position position="572"/>
    </location>
    <ligand>
        <name>Mg(2+)</name>
        <dbReference type="ChEBI" id="CHEBI:18420"/>
    </ligand>
</feature>
<dbReference type="GO" id="GO:0031410">
    <property type="term" value="C:cytoplasmic vesicle"/>
    <property type="evidence" value="ECO:0007669"/>
    <property type="project" value="UniProtKB-SubCell"/>
</dbReference>
<evidence type="ECO:0000256" key="26">
    <source>
        <dbReference type="SAM" id="MobiDB-lite"/>
    </source>
</evidence>
<evidence type="ECO:0000256" key="14">
    <source>
        <dbReference type="ARBA" id="ARBA00023137"/>
    </source>
</evidence>
<dbReference type="Gene3D" id="3.30.200.20">
    <property type="entry name" value="Phosphorylase Kinase, domain 1"/>
    <property type="match status" value="1"/>
</dbReference>
<evidence type="ECO:0000256" key="23">
    <source>
        <dbReference type="PIRSR" id="PIRSR000615-4"/>
    </source>
</evidence>
<dbReference type="Pfam" id="PF25305">
    <property type="entry name" value="Ig_PDGFR_d4"/>
    <property type="match status" value="1"/>
</dbReference>
<keyword evidence="14" id="KW-0829">Tyrosine-protein kinase</keyword>
<dbReference type="InterPro" id="IPR003598">
    <property type="entry name" value="Ig_sub2"/>
</dbReference>
<feature type="domain" description="Protein kinase" evidence="28">
    <location>
        <begin position="593"/>
        <end position="951"/>
    </location>
</feature>
<evidence type="ECO:0000259" key="29">
    <source>
        <dbReference type="PROSITE" id="PS50835"/>
    </source>
</evidence>
<evidence type="ECO:0000256" key="22">
    <source>
        <dbReference type="PIRSR" id="PIRSR000615-3"/>
    </source>
</evidence>
<feature type="binding site" evidence="21">
    <location>
        <begin position="675"/>
        <end position="681"/>
    </location>
    <ligand>
        <name>ATP</name>
        <dbReference type="ChEBI" id="CHEBI:30616"/>
    </ligand>
</feature>
<dbReference type="GO" id="GO:0005886">
    <property type="term" value="C:plasma membrane"/>
    <property type="evidence" value="ECO:0007669"/>
    <property type="project" value="UniProtKB-SubCell"/>
</dbReference>
<keyword evidence="13 27" id="KW-0472">Membrane</keyword>
<evidence type="ECO:0000256" key="11">
    <source>
        <dbReference type="ARBA" id="ARBA00022840"/>
    </source>
</evidence>
<evidence type="ECO:0000256" key="6">
    <source>
        <dbReference type="ARBA" id="ARBA00022679"/>
    </source>
</evidence>
<keyword evidence="12 27" id="KW-1133">Transmembrane helix</keyword>
<keyword evidence="11 21" id="KW-0067">ATP-binding</keyword>
<organism evidence="30 31">
    <name type="scientific">Strix occidentalis caurina</name>
    <name type="common">northern spotted owl</name>
    <dbReference type="NCBI Taxonomy" id="311401"/>
    <lineage>
        <taxon>Eukaryota</taxon>
        <taxon>Metazoa</taxon>
        <taxon>Chordata</taxon>
        <taxon>Craniata</taxon>
        <taxon>Vertebrata</taxon>
        <taxon>Euteleostomi</taxon>
        <taxon>Archelosauria</taxon>
        <taxon>Archosauria</taxon>
        <taxon>Dinosauria</taxon>
        <taxon>Saurischia</taxon>
        <taxon>Theropoda</taxon>
        <taxon>Coelurosauria</taxon>
        <taxon>Aves</taxon>
        <taxon>Neognathae</taxon>
        <taxon>Neoaves</taxon>
        <taxon>Telluraves</taxon>
        <taxon>Strigiformes</taxon>
        <taxon>Strigidae</taxon>
        <taxon>Strix</taxon>
    </lineage>
</organism>
<feature type="binding site" evidence="21 24">
    <location>
        <position position="627"/>
    </location>
    <ligand>
        <name>ATP</name>
        <dbReference type="ChEBI" id="CHEBI:30616"/>
    </ligand>
</feature>
<dbReference type="SMART" id="SM00219">
    <property type="entry name" value="TyrKc"/>
    <property type="match status" value="1"/>
</dbReference>
<evidence type="ECO:0000256" key="24">
    <source>
        <dbReference type="PROSITE-ProRule" id="PRU10141"/>
    </source>
</evidence>
<dbReference type="Proteomes" id="UP000694551">
    <property type="component" value="Unplaced"/>
</dbReference>
<reference evidence="30" key="2">
    <citation type="submission" date="2025-09" db="UniProtKB">
        <authorList>
            <consortium name="Ensembl"/>
        </authorList>
    </citation>
    <scope>IDENTIFICATION</scope>
</reference>
<keyword evidence="22" id="KW-0479">Metal-binding</keyword>
<keyword evidence="17" id="KW-0325">Glycoprotein</keyword>
<dbReference type="PRINTS" id="PR01832">
    <property type="entry name" value="VEGFRECEPTOR"/>
</dbReference>
<dbReference type="PROSITE" id="PS50835">
    <property type="entry name" value="IG_LIKE"/>
    <property type="match status" value="4"/>
</dbReference>
<dbReference type="Ensembl" id="ENSSOCT00000012450.1">
    <property type="protein sequence ID" value="ENSSOCP00000012116.1"/>
    <property type="gene ID" value="ENSSOCG00000009168.1"/>
</dbReference>
<dbReference type="Pfam" id="PF07679">
    <property type="entry name" value="I-set"/>
    <property type="match status" value="1"/>
</dbReference>
<evidence type="ECO:0000256" key="20">
    <source>
        <dbReference type="PIRSR" id="PIRSR000615-1"/>
    </source>
</evidence>
<dbReference type="Gene3D" id="2.60.40.10">
    <property type="entry name" value="Immunoglobulins"/>
    <property type="match status" value="5"/>
</dbReference>
<evidence type="ECO:0000256" key="18">
    <source>
        <dbReference type="ARBA" id="ARBA00023319"/>
    </source>
</evidence>
<keyword evidence="10" id="KW-0418">Kinase</keyword>
<feature type="binding site" evidence="21">
    <location>
        <position position="818"/>
    </location>
    <ligand>
        <name>ATP</name>
        <dbReference type="ChEBI" id="CHEBI:30616"/>
    </ligand>
</feature>
<feature type="binding site" evidence="21">
    <location>
        <begin position="600"/>
        <end position="607"/>
    </location>
    <ligand>
        <name>ATP</name>
        <dbReference type="ChEBI" id="CHEBI:30616"/>
    </ligand>
</feature>
<proteinExistence type="inferred from homology"/>
<dbReference type="Gene3D" id="1.10.510.10">
    <property type="entry name" value="Transferase(Phosphotransferase) domain 1"/>
    <property type="match status" value="1"/>
</dbReference>
<evidence type="ECO:0000313" key="30">
    <source>
        <dbReference type="Ensembl" id="ENSSOCP00000012116.1"/>
    </source>
</evidence>
<evidence type="ECO:0000256" key="4">
    <source>
        <dbReference type="ARBA" id="ARBA00022475"/>
    </source>
</evidence>
<evidence type="ECO:0000256" key="2">
    <source>
        <dbReference type="ARBA" id="ARBA00011902"/>
    </source>
</evidence>
<dbReference type="Pfam" id="PF07714">
    <property type="entry name" value="PK_Tyr_Ser-Thr"/>
    <property type="match status" value="1"/>
</dbReference>
<dbReference type="InterPro" id="IPR003599">
    <property type="entry name" value="Ig_sub"/>
</dbReference>
<evidence type="ECO:0000256" key="3">
    <source>
        <dbReference type="ARBA" id="ARBA00022473"/>
    </source>
</evidence>
<feature type="transmembrane region" description="Helical" evidence="27">
    <location>
        <begin position="525"/>
        <end position="549"/>
    </location>
</feature>
<dbReference type="GO" id="GO:0046872">
    <property type="term" value="F:metal ion binding"/>
    <property type="evidence" value="ECO:0007669"/>
    <property type="project" value="UniProtKB-KW"/>
</dbReference>
<keyword evidence="15" id="KW-1015">Disulfide bond</keyword>
<dbReference type="PANTHER" id="PTHR24416:SF53">
    <property type="entry name" value="PLATELET-DERIVED GROWTH FACTOR RECEPTOR BETA"/>
    <property type="match status" value="1"/>
</dbReference>
<dbReference type="AlphaFoldDB" id="A0A8D0FBR1"/>
<keyword evidence="5" id="KW-0597">Phosphoprotein</keyword>
<feature type="site" description="Important for interaction with phosphotyrosine-binding proteins" evidence="23">
    <location>
        <position position="958"/>
    </location>
</feature>
<feature type="domain" description="Ig-like" evidence="29">
    <location>
        <begin position="342"/>
        <end position="406"/>
    </location>
</feature>
<dbReference type="GO" id="GO:0048407">
    <property type="term" value="F:platelet-derived growth factor binding"/>
    <property type="evidence" value="ECO:0007669"/>
    <property type="project" value="TreeGrafter"/>
</dbReference>
<dbReference type="GO" id="GO:0060326">
    <property type="term" value="P:cell chemotaxis"/>
    <property type="evidence" value="ECO:0007669"/>
    <property type="project" value="TreeGrafter"/>
</dbReference>
<keyword evidence="9 21" id="KW-0547">Nucleotide-binding</keyword>
<reference evidence="30" key="1">
    <citation type="submission" date="2025-08" db="UniProtKB">
        <authorList>
            <consortium name="Ensembl"/>
        </authorList>
    </citation>
    <scope>IDENTIFICATION</scope>
</reference>
<dbReference type="InterPro" id="IPR013151">
    <property type="entry name" value="Immunoglobulin_dom"/>
</dbReference>
<comment type="catalytic activity">
    <reaction evidence="19">
        <text>L-tyrosyl-[protein] + ATP = O-phospho-L-tyrosyl-[protein] + ADP + H(+)</text>
        <dbReference type="Rhea" id="RHEA:10596"/>
        <dbReference type="Rhea" id="RHEA-COMP:10136"/>
        <dbReference type="Rhea" id="RHEA-COMP:20101"/>
        <dbReference type="ChEBI" id="CHEBI:15378"/>
        <dbReference type="ChEBI" id="CHEBI:30616"/>
        <dbReference type="ChEBI" id="CHEBI:46858"/>
        <dbReference type="ChEBI" id="CHEBI:61978"/>
        <dbReference type="ChEBI" id="CHEBI:456216"/>
        <dbReference type="EC" id="2.7.10.1"/>
    </reaction>
</comment>
<dbReference type="InterPro" id="IPR001245">
    <property type="entry name" value="Ser-Thr/Tyr_kinase_cat_dom"/>
</dbReference>
<dbReference type="PIRSF" id="PIRSF000615">
    <property type="entry name" value="TyrPK_CSF1-R"/>
    <property type="match status" value="1"/>
</dbReference>
<dbReference type="InterPro" id="IPR017441">
    <property type="entry name" value="Protein_kinase_ATP_BS"/>
</dbReference>
<dbReference type="SMART" id="SM00408">
    <property type="entry name" value="IGc2"/>
    <property type="match status" value="3"/>
</dbReference>
<evidence type="ECO:0000256" key="16">
    <source>
        <dbReference type="ARBA" id="ARBA00023170"/>
    </source>
</evidence>
<accession>A0A8D0FBR1</accession>
<keyword evidence="3" id="KW-0217">Developmental protein</keyword>
<dbReference type="GO" id="GO:0014911">
    <property type="term" value="P:positive regulation of smooth muscle cell migration"/>
    <property type="evidence" value="ECO:0007669"/>
    <property type="project" value="TreeGrafter"/>
</dbReference>
<dbReference type="PROSITE" id="PS00240">
    <property type="entry name" value="RECEPTOR_TYR_KIN_III"/>
    <property type="match status" value="1"/>
</dbReference>
<evidence type="ECO:0000256" key="21">
    <source>
        <dbReference type="PIRSR" id="PIRSR000615-2"/>
    </source>
</evidence>
<dbReference type="GO" id="GO:0043202">
    <property type="term" value="C:lysosomal lumen"/>
    <property type="evidence" value="ECO:0007669"/>
    <property type="project" value="UniProtKB-SubCell"/>
</dbReference>
<evidence type="ECO:0000256" key="7">
    <source>
        <dbReference type="ARBA" id="ARBA00022692"/>
    </source>
</evidence>
<keyword evidence="31" id="KW-1185">Reference proteome</keyword>
<evidence type="ECO:0000259" key="28">
    <source>
        <dbReference type="PROSITE" id="PS50011"/>
    </source>
</evidence>
<dbReference type="PROSITE" id="PS00107">
    <property type="entry name" value="PROTEIN_KINASE_ATP"/>
    <property type="match status" value="1"/>
</dbReference>
<evidence type="ECO:0000256" key="15">
    <source>
        <dbReference type="ARBA" id="ARBA00023157"/>
    </source>
</evidence>
<evidence type="ECO:0000313" key="31">
    <source>
        <dbReference type="Proteomes" id="UP000694551"/>
    </source>
</evidence>
<dbReference type="PROSITE" id="PS00109">
    <property type="entry name" value="PROTEIN_KINASE_TYR"/>
    <property type="match status" value="1"/>
</dbReference>
<evidence type="ECO:0000256" key="8">
    <source>
        <dbReference type="ARBA" id="ARBA00022737"/>
    </source>
</evidence>
<evidence type="ECO:0000256" key="17">
    <source>
        <dbReference type="ARBA" id="ARBA00023180"/>
    </source>
</evidence>
<dbReference type="InterPro" id="IPR007110">
    <property type="entry name" value="Ig-like_dom"/>
</dbReference>
<dbReference type="InterPro" id="IPR011009">
    <property type="entry name" value="Kinase-like_dom_sf"/>
</dbReference>
<evidence type="ECO:0000256" key="27">
    <source>
        <dbReference type="SAM" id="Phobius"/>
    </source>
</evidence>
<dbReference type="GO" id="GO:0001525">
    <property type="term" value="P:angiogenesis"/>
    <property type="evidence" value="ECO:0007669"/>
    <property type="project" value="TreeGrafter"/>
</dbReference>
<dbReference type="PANTHER" id="PTHR24416">
    <property type="entry name" value="TYROSINE-PROTEIN KINASE RECEPTOR"/>
    <property type="match status" value="1"/>
</dbReference>
<dbReference type="GO" id="GO:1902533">
    <property type="term" value="P:positive regulation of intracellular signal transduction"/>
    <property type="evidence" value="ECO:0007669"/>
    <property type="project" value="UniProtKB-ARBA"/>
</dbReference>
<feature type="binding site" evidence="22">
    <location>
        <position position="832"/>
    </location>
    <ligand>
        <name>Mg(2+)</name>
        <dbReference type="ChEBI" id="CHEBI:18420"/>
    </ligand>
</feature>
<dbReference type="Pfam" id="PF13895">
    <property type="entry name" value="Ig_2"/>
    <property type="match status" value="1"/>
</dbReference>
<dbReference type="InterPro" id="IPR000719">
    <property type="entry name" value="Prot_kinase_dom"/>
</dbReference>
<feature type="region of interest" description="Disordered" evidence="26">
    <location>
        <begin position="1039"/>
        <end position="1085"/>
    </location>
</feature>
<dbReference type="InterPro" id="IPR036179">
    <property type="entry name" value="Ig-like_dom_sf"/>
</dbReference>
<comment type="subcellular location">
    <subcellularLocation>
        <location evidence="1">Cell membrane</location>
        <topology evidence="1">Single-pass type I membrane protein</topology>
    </subcellularLocation>
    <subcellularLocation>
        <location evidence="25">Membrane</location>
        <topology evidence="25">Single-pass type I membrane protein</topology>
    </subcellularLocation>
</comment>
<keyword evidence="18 25" id="KW-0393">Immunoglobulin domain</keyword>
<feature type="domain" description="Ig-like" evidence="29">
    <location>
        <begin position="414"/>
        <end position="515"/>
    </location>
</feature>
<evidence type="ECO:0000256" key="25">
    <source>
        <dbReference type="RuleBase" id="RU000311"/>
    </source>
</evidence>
<dbReference type="InterPro" id="IPR013783">
    <property type="entry name" value="Ig-like_fold"/>
</dbReference>
<evidence type="ECO:0000256" key="13">
    <source>
        <dbReference type="ARBA" id="ARBA00023136"/>
    </source>
</evidence>
<keyword evidence="4" id="KW-1003">Cell membrane</keyword>
<evidence type="ECO:0000256" key="9">
    <source>
        <dbReference type="ARBA" id="ARBA00022741"/>
    </source>
</evidence>
<dbReference type="InterPro" id="IPR001824">
    <property type="entry name" value="Tyr_kinase_rcpt_3_CS"/>
</dbReference>
<keyword evidence="7 25" id="KW-0812">Transmembrane</keyword>
<feature type="domain" description="Ig-like" evidence="29">
    <location>
        <begin position="28"/>
        <end position="123"/>
    </location>
</feature>
<keyword evidence="16 25" id="KW-0675">Receptor</keyword>
<dbReference type="InterPro" id="IPR020635">
    <property type="entry name" value="Tyr_kinase_cat_dom"/>
</dbReference>
<keyword evidence="22" id="KW-0460">Magnesium</keyword>